<dbReference type="GO" id="GO:0005886">
    <property type="term" value="C:plasma membrane"/>
    <property type="evidence" value="ECO:0007669"/>
    <property type="project" value="InterPro"/>
</dbReference>
<evidence type="ECO:0000256" key="1">
    <source>
        <dbReference type="ARBA" id="ARBA00004167"/>
    </source>
</evidence>
<dbReference type="PANTHER" id="PTHR34457:SF3">
    <property type="entry name" value="PROTEIN TIC236, CHLOROPLASTIC"/>
    <property type="match status" value="1"/>
</dbReference>
<dbReference type="InterPro" id="IPR053022">
    <property type="entry name" value="Chloroplast_translocon_comp"/>
</dbReference>
<comment type="caution">
    <text evidence="6">The sequence shown here is derived from an EMBL/GenBank/DDBJ whole genome shotgun (WGS) entry which is preliminary data.</text>
</comment>
<keyword evidence="3" id="KW-1133">Transmembrane helix</keyword>
<dbReference type="PANTHER" id="PTHR34457">
    <property type="entry name" value="EMBRYO DEFECTIVE 2410"/>
    <property type="match status" value="1"/>
</dbReference>
<gene>
    <name evidence="6" type="ORF">DCF17_02650</name>
</gene>
<name>A0A2W4YDI2_9CYAN</name>
<keyword evidence="4" id="KW-0472">Membrane</keyword>
<sequence length="1682" mass="176450">MTQPSDLPPNQDDGYRWPLALKVGAGLGGLVLVGGAATAIWGRTVVNQQVIPRLEVALAETLERPVQVGQLEHFTPTGFRIGPSHLPPTEAVQTEATVEAINVSISWRDLLFQRTLRPSLTLIDANVIVVQAADGRWVDLTLPEPDDDDDGFISFELGELQVENAQVSVTSLVPRPDAIVVAETILLEAINGNAYLTPLEDAEVDELVFDIGGTLGEGTFQAEGSGQIEQQALNLSIRTNNLPTVGVNMFLPPELGLRGGTLNSKLTAEVRLQDEVQPMTARGTAQFRDGEVLISQLPEPIRDLNTTLRFQGDRVLLEETALSLGTIPLTAAGTVDFETGYDLTAAVPAVSLAQVTALLDFDLPVQAAGSFQFEGAVSGPLDQPSLVGQIASLGPVQADRVTVDSLSANFAASLDQFTLQALRVIPAAGGFITGQGEVDLTRLDNPSFAFDLQADLPGDALAGLYGVALPNQAVIGPVQAVCELGGTLADPQAVVQFELPESTYPGGGQARFRDSTLVVDQTQFQVEGGQVNATALARFDRGDWSADITTANVPVERFTDRARGLLSAVVNASGSLQNLSLAAIQASGTARVVDAEVALAPGAPSLLERGDWGTAFRWAGNGVEVERFAAPGVAAAGFIATNLANNLDGRPPIDTVNLAVQLSAYNLERLAPLIPEAARAEVTLAGLTSFAGRVSGPLANLRLRGDAQLDNLAVNAFAFEPRLAGPVNLALAEGGKVDLRGGRDRLTVTLDRDLLPSQFALRQGDTTAEGQLVNRQLIATLQNFPIEALNLAPAADLGRLAGTLDATLRADLSDLANPAAQGLAAIANPALGDIVAESFAGQYSYSNGVVALTDGDLRFANSQYRLAGQAELATLTYSGQIDIVAGNFEDLLATLGWADFADIGFGPSAEATGSAADVATVLPAALPTAPFLAQVQAFAEFLAAHEPRGNGTQLALPPLDELRGEFTGSITVQGEGLAADTVQATAEVQGQDWRWGSLLPCGPREMAESLDFSRPAIAPNPCNQFQLAARYDQGEFAVSPLEFRSADTEIRFVGSGTLADLDGQLTASGISAGLAELFVDLPVAVEGDIATTADLGGSLGNPLVVGQVSVVEPRLNQQALDSVAVDFTYDNALLRFDGAAVLAEPAQITLRGAVPYALPFMTVQPASDQIEVLARLQNESLQVLNLLTEEQLRWDGGQGDITVRVEGTLAEPIVAGRAQFQDAQLSSSALSEAVSDLNGTVLFNLEQVRVNQLRAAFGGGTIEVHGALPLRQTAGATLAQAKQDPPTEAAGGIAIALNQLNVDYTNLLEAQVDGQVLIGGAVLDPTVSGAIQVSRGLIRANNVLGQMGSLPADDLAGAGSDPATPAPLPDYVAAYRAERGGFDPPPARPQPLPNQLMERVNLDNFNLVLADQLLIAGQPFYNLSASGRIQVNGTLADLQPEGVITLDRGWINLFSTQFRLIAGETNTATFTPANGLDPFLDVRLRARLRDQEIRQAIATPFASAEVADTASLTTGQVEFVNLFATAYGYASELQNADSPGQAPELIALTSRPTRSQEYLIGLLGRSVLSNVAGASLGQVAGFLGSGTLAGFGDRIADTIGLRSFSVFPTTDTAADSSVGIGIGVEAAFDIGDRISIDALEILNSGNPPEVGVSYRFSNQLRARGATNFSGNETVTVEYEVRF</sequence>
<evidence type="ECO:0000313" key="6">
    <source>
        <dbReference type="EMBL" id="PZO44895.1"/>
    </source>
</evidence>
<dbReference type="EMBL" id="QBMN01000011">
    <property type="protein sequence ID" value="PZO44895.1"/>
    <property type="molecule type" value="Genomic_DNA"/>
</dbReference>
<protein>
    <recommendedName>
        <fullName evidence="5">Translocation and assembly module TamB C-terminal domain-containing protein</fullName>
    </recommendedName>
</protein>
<evidence type="ECO:0000256" key="3">
    <source>
        <dbReference type="ARBA" id="ARBA00022989"/>
    </source>
</evidence>
<organism evidence="6 7">
    <name type="scientific">Shackletoniella antarctica</name>
    <dbReference type="NCBI Taxonomy" id="268115"/>
    <lineage>
        <taxon>Bacteria</taxon>
        <taxon>Bacillati</taxon>
        <taxon>Cyanobacteriota</taxon>
        <taxon>Cyanophyceae</taxon>
        <taxon>Oculatellales</taxon>
        <taxon>Oculatellaceae</taxon>
        <taxon>Shackletoniella</taxon>
    </lineage>
</organism>
<evidence type="ECO:0000259" key="5">
    <source>
        <dbReference type="Pfam" id="PF04357"/>
    </source>
</evidence>
<feature type="domain" description="Translocation and assembly module TamB C-terminal" evidence="5">
    <location>
        <begin position="1253"/>
        <end position="1682"/>
    </location>
</feature>
<reference evidence="6 7" key="2">
    <citation type="submission" date="2018-06" db="EMBL/GenBank/DDBJ databases">
        <title>Metagenomic assembly of (sub)arctic Cyanobacteria and their associated microbiome from non-axenic cultures.</title>
        <authorList>
            <person name="Baurain D."/>
        </authorList>
    </citation>
    <scope>NUCLEOTIDE SEQUENCE [LARGE SCALE GENOMIC DNA]</scope>
    <source>
        <strain evidence="6">ULC041bin1</strain>
    </source>
</reference>
<keyword evidence="2" id="KW-0812">Transmembrane</keyword>
<evidence type="ECO:0000313" key="7">
    <source>
        <dbReference type="Proteomes" id="UP000249081"/>
    </source>
</evidence>
<dbReference type="Proteomes" id="UP000249081">
    <property type="component" value="Unassembled WGS sequence"/>
</dbReference>
<dbReference type="Pfam" id="PF04357">
    <property type="entry name" value="TamB"/>
    <property type="match status" value="1"/>
</dbReference>
<comment type="subcellular location">
    <subcellularLocation>
        <location evidence="1">Membrane</location>
        <topology evidence="1">Single-pass membrane protein</topology>
    </subcellularLocation>
</comment>
<reference evidence="7" key="1">
    <citation type="submission" date="2018-04" db="EMBL/GenBank/DDBJ databases">
        <authorList>
            <person name="Cornet L."/>
        </authorList>
    </citation>
    <scope>NUCLEOTIDE SEQUENCE [LARGE SCALE GENOMIC DNA]</scope>
</reference>
<evidence type="ECO:0000256" key="2">
    <source>
        <dbReference type="ARBA" id="ARBA00022692"/>
    </source>
</evidence>
<evidence type="ECO:0000256" key="4">
    <source>
        <dbReference type="ARBA" id="ARBA00023136"/>
    </source>
</evidence>
<accession>A0A2W4YDI2</accession>
<dbReference type="InterPro" id="IPR007452">
    <property type="entry name" value="TamB_C"/>
</dbReference>
<dbReference type="GO" id="GO:0009306">
    <property type="term" value="P:protein secretion"/>
    <property type="evidence" value="ECO:0007669"/>
    <property type="project" value="InterPro"/>
</dbReference>
<proteinExistence type="predicted"/>